<sequence>MKLIKKKDIFQNINTEYEISAQVQRKLLNGNAQFIIDLAINLELNSYSTVSLAIHLCNYFFHHKCYLQYDRFIVAAASLLLAQKIKDGDPRMRKLLISFHKIMQSIEQTKMANEALMQSLQNKLCIAESRILKVIEYEFDIKLPNDYIEVICKKCVPKKFEEATFHTLKILILDSYRTYAPLVFHSWIILVGTFLVASSQFSYTPYMSPPPQLNMPQINNEEEAYKVWLEHVENELRDFEINKMNNTNTRLQEKTTILKQEDLKDFLLAFNEMLFLNQSPEQQQLQQQQQLLPQQPPHQS</sequence>
<evidence type="ECO:0000313" key="2">
    <source>
        <dbReference type="Proteomes" id="UP000692954"/>
    </source>
</evidence>
<protein>
    <recommendedName>
        <fullName evidence="3">Cyclin-like domain-containing protein</fullName>
    </recommendedName>
</protein>
<evidence type="ECO:0008006" key="3">
    <source>
        <dbReference type="Google" id="ProtNLM"/>
    </source>
</evidence>
<evidence type="ECO:0000313" key="1">
    <source>
        <dbReference type="EMBL" id="CAD8070648.1"/>
    </source>
</evidence>
<dbReference type="EMBL" id="CAJJDN010000027">
    <property type="protein sequence ID" value="CAD8070648.1"/>
    <property type="molecule type" value="Genomic_DNA"/>
</dbReference>
<dbReference type="GO" id="GO:0006357">
    <property type="term" value="P:regulation of transcription by RNA polymerase II"/>
    <property type="evidence" value="ECO:0007669"/>
    <property type="project" value="InterPro"/>
</dbReference>
<name>A0A8S1LQN7_9CILI</name>
<proteinExistence type="predicted"/>
<dbReference type="PANTHER" id="PTHR10026">
    <property type="entry name" value="CYCLIN"/>
    <property type="match status" value="1"/>
</dbReference>
<dbReference type="GO" id="GO:0016538">
    <property type="term" value="F:cyclin-dependent protein serine/threonine kinase regulator activity"/>
    <property type="evidence" value="ECO:0007669"/>
    <property type="project" value="InterPro"/>
</dbReference>
<reference evidence="1" key="1">
    <citation type="submission" date="2021-01" db="EMBL/GenBank/DDBJ databases">
        <authorList>
            <consortium name="Genoscope - CEA"/>
            <person name="William W."/>
        </authorList>
    </citation>
    <scope>NUCLEOTIDE SEQUENCE</scope>
</reference>
<comment type="caution">
    <text evidence="1">The sequence shown here is derived from an EMBL/GenBank/DDBJ whole genome shotgun (WGS) entry which is preliminary data.</text>
</comment>
<organism evidence="1 2">
    <name type="scientific">Paramecium sonneborni</name>
    <dbReference type="NCBI Taxonomy" id="65129"/>
    <lineage>
        <taxon>Eukaryota</taxon>
        <taxon>Sar</taxon>
        <taxon>Alveolata</taxon>
        <taxon>Ciliophora</taxon>
        <taxon>Intramacronucleata</taxon>
        <taxon>Oligohymenophorea</taxon>
        <taxon>Peniculida</taxon>
        <taxon>Parameciidae</taxon>
        <taxon>Paramecium</taxon>
    </lineage>
</organism>
<keyword evidence="2" id="KW-1185">Reference proteome</keyword>
<gene>
    <name evidence="1" type="ORF">PSON_ATCC_30995.1.T0270100</name>
</gene>
<dbReference type="Proteomes" id="UP000692954">
    <property type="component" value="Unassembled WGS sequence"/>
</dbReference>
<dbReference type="OrthoDB" id="290897at2759"/>
<dbReference type="AlphaFoldDB" id="A0A8S1LQN7"/>
<accession>A0A8S1LQN7</accession>
<dbReference type="InterPro" id="IPR043198">
    <property type="entry name" value="Cyclin/Ssn8"/>
</dbReference>